<dbReference type="VEuPathDB" id="VectorBase:HLOH_048186"/>
<sequence length="133" mass="14966">MEDCLTRSKSRREDVADTTHMFCRALGQAGIPLHQKDGPLGRLFQYKCPAARTILSSTQMHRTYLPEVYEHDLDTIKEAVKNGPISLIINEMPELRGRQGLVGLVKAYDDEVPGRRTLMADLQVLQQCNALSI</sequence>
<dbReference type="EMBL" id="JABSTR010000009">
    <property type="protein sequence ID" value="KAH9378982.1"/>
    <property type="molecule type" value="Genomic_DNA"/>
</dbReference>
<protein>
    <submittedName>
        <fullName evidence="1">Uncharacterized protein</fullName>
    </submittedName>
</protein>
<reference evidence="1 2" key="1">
    <citation type="journal article" date="2020" name="Cell">
        <title>Large-Scale Comparative Analyses of Tick Genomes Elucidate Their Genetic Diversity and Vector Capacities.</title>
        <authorList>
            <consortium name="Tick Genome and Microbiome Consortium (TIGMIC)"/>
            <person name="Jia N."/>
            <person name="Wang J."/>
            <person name="Shi W."/>
            <person name="Du L."/>
            <person name="Sun Y."/>
            <person name="Zhan W."/>
            <person name="Jiang J.F."/>
            <person name="Wang Q."/>
            <person name="Zhang B."/>
            <person name="Ji P."/>
            <person name="Bell-Sakyi L."/>
            <person name="Cui X.M."/>
            <person name="Yuan T.T."/>
            <person name="Jiang B.G."/>
            <person name="Yang W.F."/>
            <person name="Lam T.T."/>
            <person name="Chang Q.C."/>
            <person name="Ding S.J."/>
            <person name="Wang X.J."/>
            <person name="Zhu J.G."/>
            <person name="Ruan X.D."/>
            <person name="Zhao L."/>
            <person name="Wei J.T."/>
            <person name="Ye R.Z."/>
            <person name="Que T.C."/>
            <person name="Du C.H."/>
            <person name="Zhou Y.H."/>
            <person name="Cheng J.X."/>
            <person name="Dai P.F."/>
            <person name="Guo W.B."/>
            <person name="Han X.H."/>
            <person name="Huang E.J."/>
            <person name="Li L.F."/>
            <person name="Wei W."/>
            <person name="Gao Y.C."/>
            <person name="Liu J.Z."/>
            <person name="Shao H.Z."/>
            <person name="Wang X."/>
            <person name="Wang C.C."/>
            <person name="Yang T.C."/>
            <person name="Huo Q.B."/>
            <person name="Li W."/>
            <person name="Chen H.Y."/>
            <person name="Chen S.E."/>
            <person name="Zhou L.G."/>
            <person name="Ni X.B."/>
            <person name="Tian J.H."/>
            <person name="Sheng Y."/>
            <person name="Liu T."/>
            <person name="Pan Y.S."/>
            <person name="Xia L.Y."/>
            <person name="Li J."/>
            <person name="Zhao F."/>
            <person name="Cao W.C."/>
        </authorList>
    </citation>
    <scope>NUCLEOTIDE SEQUENCE [LARGE SCALE GENOMIC DNA]</scope>
    <source>
        <strain evidence="1">HaeL-2018</strain>
    </source>
</reference>
<accession>A0A9J6GKR1</accession>
<evidence type="ECO:0000313" key="1">
    <source>
        <dbReference type="EMBL" id="KAH9378982.1"/>
    </source>
</evidence>
<dbReference type="Proteomes" id="UP000821853">
    <property type="component" value="Unassembled WGS sequence"/>
</dbReference>
<keyword evidence="2" id="KW-1185">Reference proteome</keyword>
<dbReference type="OrthoDB" id="2407789at2759"/>
<name>A0A9J6GKR1_HAELO</name>
<organism evidence="1 2">
    <name type="scientific">Haemaphysalis longicornis</name>
    <name type="common">Bush tick</name>
    <dbReference type="NCBI Taxonomy" id="44386"/>
    <lineage>
        <taxon>Eukaryota</taxon>
        <taxon>Metazoa</taxon>
        <taxon>Ecdysozoa</taxon>
        <taxon>Arthropoda</taxon>
        <taxon>Chelicerata</taxon>
        <taxon>Arachnida</taxon>
        <taxon>Acari</taxon>
        <taxon>Parasitiformes</taxon>
        <taxon>Ixodida</taxon>
        <taxon>Ixodoidea</taxon>
        <taxon>Ixodidae</taxon>
        <taxon>Haemaphysalinae</taxon>
        <taxon>Haemaphysalis</taxon>
    </lineage>
</organism>
<evidence type="ECO:0000313" key="2">
    <source>
        <dbReference type="Proteomes" id="UP000821853"/>
    </source>
</evidence>
<proteinExistence type="predicted"/>
<dbReference type="AlphaFoldDB" id="A0A9J6GKR1"/>
<comment type="caution">
    <text evidence="1">The sequence shown here is derived from an EMBL/GenBank/DDBJ whole genome shotgun (WGS) entry which is preliminary data.</text>
</comment>
<gene>
    <name evidence="1" type="ORF">HPB48_007162</name>
</gene>